<evidence type="ECO:0000313" key="1">
    <source>
        <dbReference type="EMBL" id="KKL23726.1"/>
    </source>
</evidence>
<accession>A0A0F9E1E9</accession>
<dbReference type="AlphaFoldDB" id="A0A0F9E1E9"/>
<proteinExistence type="predicted"/>
<gene>
    <name evidence="1" type="ORF">LCGC14_2422500</name>
</gene>
<comment type="caution">
    <text evidence="1">The sequence shown here is derived from an EMBL/GenBank/DDBJ whole genome shotgun (WGS) entry which is preliminary data.</text>
</comment>
<evidence type="ECO:0008006" key="2">
    <source>
        <dbReference type="Google" id="ProtNLM"/>
    </source>
</evidence>
<dbReference type="EMBL" id="LAZR01036870">
    <property type="protein sequence ID" value="KKL23726.1"/>
    <property type="molecule type" value="Genomic_DNA"/>
</dbReference>
<name>A0A0F9E1E9_9ZZZZ</name>
<protein>
    <recommendedName>
        <fullName evidence="2">DNA-binding protein</fullName>
    </recommendedName>
</protein>
<reference evidence="1" key="1">
    <citation type="journal article" date="2015" name="Nature">
        <title>Complex archaea that bridge the gap between prokaryotes and eukaryotes.</title>
        <authorList>
            <person name="Spang A."/>
            <person name="Saw J.H."/>
            <person name="Jorgensen S.L."/>
            <person name="Zaremba-Niedzwiedzka K."/>
            <person name="Martijn J."/>
            <person name="Lind A.E."/>
            <person name="van Eijk R."/>
            <person name="Schleper C."/>
            <person name="Guy L."/>
            <person name="Ettema T.J."/>
        </authorList>
    </citation>
    <scope>NUCLEOTIDE SEQUENCE</scope>
</reference>
<sequence length="163" mass="17267">MTKVMTEEFEFDLIFALPRKDLDQDAILDALFEAGCDDAVVGLGAPGLVGLAFTRSGESAGEVIAGAMEAALSALPEGAKLREVKPDLVSQGDVASRLRVSRQALQKRELPPPSIGGLYRASEMFAVLDAQPGKVKDALEDARPWFASAPAAQQINARLSLDA</sequence>
<organism evidence="1">
    <name type="scientific">marine sediment metagenome</name>
    <dbReference type="NCBI Taxonomy" id="412755"/>
    <lineage>
        <taxon>unclassified sequences</taxon>
        <taxon>metagenomes</taxon>
        <taxon>ecological metagenomes</taxon>
    </lineage>
</organism>